<dbReference type="InterPro" id="IPR002571">
    <property type="entry name" value="HrcA"/>
</dbReference>
<evidence type="ECO:0000256" key="1">
    <source>
        <dbReference type="ARBA" id="ARBA00022491"/>
    </source>
</evidence>
<dbReference type="Pfam" id="PF01628">
    <property type="entry name" value="HrcA"/>
    <property type="match status" value="1"/>
</dbReference>
<dbReference type="Gene3D" id="3.30.450.40">
    <property type="match status" value="1"/>
</dbReference>
<evidence type="ECO:0000259" key="6">
    <source>
        <dbReference type="Pfam" id="PF01628"/>
    </source>
</evidence>
<keyword evidence="2 5" id="KW-0805">Transcription regulation</keyword>
<dbReference type="InterPro" id="IPR029016">
    <property type="entry name" value="GAF-like_dom_sf"/>
</dbReference>
<dbReference type="SUPFAM" id="SSF46785">
    <property type="entry name" value="Winged helix' DNA-binding domain"/>
    <property type="match status" value="1"/>
</dbReference>
<accession>A0A1F7RL52</accession>
<dbReference type="InterPro" id="IPR036388">
    <property type="entry name" value="WH-like_DNA-bd_sf"/>
</dbReference>
<dbReference type="InterPro" id="IPR005104">
    <property type="entry name" value="WHTH_HrcA_DNA-bd"/>
</dbReference>
<evidence type="ECO:0000256" key="5">
    <source>
        <dbReference type="HAMAP-Rule" id="MF_00081"/>
    </source>
</evidence>
<feature type="domain" description="Winged helix-turn-helix transcription repressor HrcA DNA-binding" evidence="7">
    <location>
        <begin position="4"/>
        <end position="74"/>
    </location>
</feature>
<dbReference type="Pfam" id="PF03444">
    <property type="entry name" value="WHD_HrcA"/>
    <property type="match status" value="1"/>
</dbReference>
<dbReference type="PIRSF" id="PIRSF005485">
    <property type="entry name" value="HrcA"/>
    <property type="match status" value="1"/>
</dbReference>
<dbReference type="HAMAP" id="MF_00081">
    <property type="entry name" value="HrcA"/>
    <property type="match status" value="1"/>
</dbReference>
<sequence length="349" mass="40098">MEELNERSKQILETVISSYIATAGPVGSRTITKRSNINLSPATVRNIMSDLEEMGFVSHPHTSAGRVPTDKAYRFYVDSILKRIASEGEFPLSLNTDEELKENRETMNVENIMKWTSHYLSQFSNYIGIIIAPKFSSTIFQHIEFINLRKHQILAIFVTKSGIVQHKVIKNDEDLPQDALDKITKYLNEKFQGMALQDIRMELEEMMAEEKRTYDRLVEKAYYLGRLAFLSPEEEEIYFDGTANILSQPEFFNNVDEMKRIFSTLEQKSLLLRILDKCLDSDGMQIFIGSESPVKETHGLSFITSVYKSRERVLGTLGVIGPKRMDYFQIIPLVNYTANLLSKLFTEAE</sequence>
<keyword evidence="1 5" id="KW-0678">Repressor</keyword>
<evidence type="ECO:0000313" key="8">
    <source>
        <dbReference type="EMBL" id="OGL41694.1"/>
    </source>
</evidence>
<protein>
    <recommendedName>
        <fullName evidence="5">Heat-inducible transcription repressor HrcA</fullName>
    </recommendedName>
</protein>
<dbReference type="NCBIfam" id="TIGR00331">
    <property type="entry name" value="hrcA"/>
    <property type="match status" value="1"/>
</dbReference>
<evidence type="ECO:0000256" key="2">
    <source>
        <dbReference type="ARBA" id="ARBA00023015"/>
    </source>
</evidence>
<dbReference type="PANTHER" id="PTHR34824">
    <property type="entry name" value="HEAT-INDUCIBLE TRANSCRIPTION REPRESSOR HRCA"/>
    <property type="match status" value="1"/>
</dbReference>
<name>A0A1F7RL52_9BACT</name>
<keyword evidence="4 5" id="KW-0804">Transcription</keyword>
<evidence type="ECO:0000256" key="3">
    <source>
        <dbReference type="ARBA" id="ARBA00023016"/>
    </source>
</evidence>
<dbReference type="InterPro" id="IPR021153">
    <property type="entry name" value="HrcA_C"/>
</dbReference>
<dbReference type="Gene3D" id="3.30.390.60">
    <property type="entry name" value="Heat-inducible transcription repressor hrca homolog, domain 3"/>
    <property type="match status" value="1"/>
</dbReference>
<dbReference type="InterPro" id="IPR023120">
    <property type="entry name" value="WHTH_transcript_rep_HrcA_IDD"/>
</dbReference>
<dbReference type="EMBL" id="MGDB01000065">
    <property type="protein sequence ID" value="OGL41694.1"/>
    <property type="molecule type" value="Genomic_DNA"/>
</dbReference>
<evidence type="ECO:0000256" key="4">
    <source>
        <dbReference type="ARBA" id="ARBA00023163"/>
    </source>
</evidence>
<dbReference type="SUPFAM" id="SSF55781">
    <property type="entry name" value="GAF domain-like"/>
    <property type="match status" value="1"/>
</dbReference>
<comment type="similarity">
    <text evidence="5">Belongs to the HrcA family.</text>
</comment>
<evidence type="ECO:0000259" key="7">
    <source>
        <dbReference type="Pfam" id="PF03444"/>
    </source>
</evidence>
<proteinExistence type="inferred from homology"/>
<evidence type="ECO:0000313" key="9">
    <source>
        <dbReference type="Proteomes" id="UP000178526"/>
    </source>
</evidence>
<comment type="function">
    <text evidence="5">Negative regulator of class I heat shock genes (grpE-dnaK-dnaJ and groELS operons). Prevents heat-shock induction of these operons.</text>
</comment>
<gene>
    <name evidence="5" type="primary">hrcA</name>
    <name evidence="8" type="ORF">A2042_04385</name>
</gene>
<dbReference type="GO" id="GO:0045892">
    <property type="term" value="P:negative regulation of DNA-templated transcription"/>
    <property type="evidence" value="ECO:0007669"/>
    <property type="project" value="UniProtKB-UniRule"/>
</dbReference>
<dbReference type="GO" id="GO:0003677">
    <property type="term" value="F:DNA binding"/>
    <property type="evidence" value="ECO:0007669"/>
    <property type="project" value="InterPro"/>
</dbReference>
<dbReference type="PANTHER" id="PTHR34824:SF1">
    <property type="entry name" value="HEAT-INDUCIBLE TRANSCRIPTION REPRESSOR HRCA"/>
    <property type="match status" value="1"/>
</dbReference>
<dbReference type="Gene3D" id="1.10.10.10">
    <property type="entry name" value="Winged helix-like DNA-binding domain superfamily/Winged helix DNA-binding domain"/>
    <property type="match status" value="1"/>
</dbReference>
<feature type="domain" description="Heat-inducible transcription repressor HrcA C-terminal" evidence="6">
    <location>
        <begin position="110"/>
        <end position="331"/>
    </location>
</feature>
<dbReference type="Proteomes" id="UP000178526">
    <property type="component" value="Unassembled WGS sequence"/>
</dbReference>
<dbReference type="InterPro" id="IPR036390">
    <property type="entry name" value="WH_DNA-bd_sf"/>
</dbReference>
<comment type="caution">
    <text evidence="8">The sequence shown here is derived from an EMBL/GenBank/DDBJ whole genome shotgun (WGS) entry which is preliminary data.</text>
</comment>
<reference evidence="8 9" key="1">
    <citation type="journal article" date="2016" name="Nat. Commun.">
        <title>Thousands of microbial genomes shed light on interconnected biogeochemical processes in an aquifer system.</title>
        <authorList>
            <person name="Anantharaman K."/>
            <person name="Brown C.T."/>
            <person name="Hug L.A."/>
            <person name="Sharon I."/>
            <person name="Castelle C.J."/>
            <person name="Probst A.J."/>
            <person name="Thomas B.C."/>
            <person name="Singh A."/>
            <person name="Wilkins M.J."/>
            <person name="Karaoz U."/>
            <person name="Brodie E.L."/>
            <person name="Williams K.H."/>
            <person name="Hubbard S.S."/>
            <person name="Banfield J.F."/>
        </authorList>
    </citation>
    <scope>NUCLEOTIDE SEQUENCE [LARGE SCALE GENOMIC DNA]</scope>
</reference>
<keyword evidence="3 5" id="KW-0346">Stress response</keyword>
<organism evidence="8 9">
    <name type="scientific">Candidatus Schekmanbacteria bacterium GWA2_38_11</name>
    <dbReference type="NCBI Taxonomy" id="1817876"/>
    <lineage>
        <taxon>Bacteria</taxon>
        <taxon>Candidatus Schekmaniibacteriota</taxon>
    </lineage>
</organism>
<dbReference type="AlphaFoldDB" id="A0A1F7RL52"/>